<evidence type="ECO:0000256" key="2">
    <source>
        <dbReference type="ARBA" id="ARBA00022741"/>
    </source>
</evidence>
<dbReference type="SUPFAM" id="SSF52540">
    <property type="entry name" value="P-loop containing nucleoside triphosphate hydrolases"/>
    <property type="match status" value="1"/>
</dbReference>
<evidence type="ECO:0000259" key="11">
    <source>
        <dbReference type="PROSITE" id="PS51844"/>
    </source>
</evidence>
<feature type="compositionally biased region" description="Basic and acidic residues" evidence="9">
    <location>
        <begin position="934"/>
        <end position="981"/>
    </location>
</feature>
<dbReference type="Gene3D" id="3.40.850.10">
    <property type="entry name" value="Kinesin motor domain"/>
    <property type="match status" value="2"/>
</dbReference>
<dbReference type="Gene3D" id="1.20.58.530">
    <property type="match status" value="1"/>
</dbReference>
<feature type="region of interest" description="Actin-binding" evidence="8">
    <location>
        <begin position="651"/>
        <end position="673"/>
    </location>
</feature>
<keyword evidence="5 8" id="KW-0518">Myosin</keyword>
<keyword evidence="12" id="KW-1185">Reference proteome</keyword>
<evidence type="ECO:0000256" key="3">
    <source>
        <dbReference type="ARBA" id="ARBA00022840"/>
    </source>
</evidence>
<dbReference type="Gene3D" id="6.10.220.10">
    <property type="match status" value="1"/>
</dbReference>
<dbReference type="PANTHER" id="PTHR13140:SF745">
    <property type="entry name" value="UNCONVENTIONAL MYOSIN-VI"/>
    <property type="match status" value="1"/>
</dbReference>
<feature type="compositionally biased region" description="Low complexity" evidence="9">
    <location>
        <begin position="987"/>
        <end position="1005"/>
    </location>
</feature>
<dbReference type="Pfam" id="PF21521">
    <property type="entry name" value="MYO6_lever"/>
    <property type="match status" value="1"/>
</dbReference>
<evidence type="ECO:0000256" key="1">
    <source>
        <dbReference type="ARBA" id="ARBA00008314"/>
    </source>
</evidence>
<dbReference type="GeneID" id="110142234"/>
<dbReference type="RefSeq" id="XP_070336883.1">
    <property type="nucleotide sequence ID" value="XM_070480782.1"/>
</dbReference>
<comment type="similarity">
    <text evidence="1 8">Belongs to the TRAFAC class myosin-kinesin ATPase superfamily. Myosin family.</text>
</comment>
<protein>
    <submittedName>
        <fullName evidence="13">Unconventional myosin-VI isoform X12</fullName>
    </submittedName>
</protein>
<dbReference type="Proteomes" id="UP001652640">
    <property type="component" value="Chromosome 19"/>
</dbReference>
<dbReference type="PROSITE" id="PS51844">
    <property type="entry name" value="SH3_LIKE"/>
    <property type="match status" value="1"/>
</dbReference>
<dbReference type="InterPro" id="IPR036961">
    <property type="entry name" value="Kinesin_motor_dom_sf"/>
</dbReference>
<dbReference type="PANTHER" id="PTHR13140">
    <property type="entry name" value="MYOSIN"/>
    <property type="match status" value="1"/>
</dbReference>
<evidence type="ECO:0000256" key="8">
    <source>
        <dbReference type="PROSITE-ProRule" id="PRU00782"/>
    </source>
</evidence>
<keyword evidence="2 8" id="KW-0547">Nucleotide-binding</keyword>
<accession>A0ABM4J9Y5</accession>
<reference evidence="12" key="1">
    <citation type="journal article" date="2022" name="J. Hered.">
        <title>A De Novo Chromosome-Level Genome Assembly of the White-Tailed Deer, Odocoileus Virginianus.</title>
        <authorList>
            <person name="London E.W."/>
            <person name="Roca A.L."/>
            <person name="Novakofski J.E."/>
            <person name="Mateus-Pinilla N.E."/>
        </authorList>
    </citation>
    <scope>NUCLEOTIDE SEQUENCE [LARGE SCALE GENOMIC DNA]</scope>
</reference>
<keyword evidence="4" id="KW-0112">Calmodulin-binding</keyword>
<dbReference type="InterPro" id="IPR049016">
    <property type="entry name" value="MYO6_lever"/>
</dbReference>
<dbReference type="PRINTS" id="PR00193">
    <property type="entry name" value="MYOSINHEAVY"/>
</dbReference>
<proteinExistence type="inferred from homology"/>
<keyword evidence="3 8" id="KW-0067">ATP-binding</keyword>
<evidence type="ECO:0000313" key="13">
    <source>
        <dbReference type="RefSeq" id="XP_070336883.1"/>
    </source>
</evidence>
<feature type="domain" description="Myosin motor" evidence="10">
    <location>
        <begin position="57"/>
        <end position="771"/>
    </location>
</feature>
<dbReference type="Gene3D" id="1.10.10.820">
    <property type="match status" value="1"/>
</dbReference>
<evidence type="ECO:0000256" key="4">
    <source>
        <dbReference type="ARBA" id="ARBA00022860"/>
    </source>
</evidence>
<dbReference type="InterPro" id="IPR036114">
    <property type="entry name" value="MYSc_Myo6"/>
</dbReference>
<evidence type="ECO:0000256" key="6">
    <source>
        <dbReference type="ARBA" id="ARBA00023175"/>
    </source>
</evidence>
<reference evidence="13" key="2">
    <citation type="submission" date="2025-08" db="UniProtKB">
        <authorList>
            <consortium name="RefSeq"/>
        </authorList>
    </citation>
    <scope>IDENTIFICATION</scope>
    <source>
        <tissue evidence="13">Tongue muscle</tissue>
    </source>
</reference>
<dbReference type="InterPro" id="IPR008989">
    <property type="entry name" value="Myosin_S1_N"/>
</dbReference>
<name>A0ABM4J9Y5_ODOVR</name>
<dbReference type="InterPro" id="IPR004009">
    <property type="entry name" value="SH3_Myosin"/>
</dbReference>
<dbReference type="Gene3D" id="3.30.70.1590">
    <property type="match status" value="1"/>
</dbReference>
<keyword evidence="7 8" id="KW-0009">Actin-binding</keyword>
<feature type="compositionally biased region" description="Basic residues" evidence="9">
    <location>
        <begin position="1022"/>
        <end position="1031"/>
    </location>
</feature>
<feature type="binding site" evidence="8">
    <location>
        <begin position="151"/>
        <end position="158"/>
    </location>
    <ligand>
        <name>ATP</name>
        <dbReference type="ChEBI" id="CHEBI:30616"/>
    </ligand>
</feature>
<keyword evidence="6 8" id="KW-0505">Motor protein</keyword>
<feature type="compositionally biased region" description="Low complexity" evidence="9">
    <location>
        <begin position="1012"/>
        <end position="1021"/>
    </location>
</feature>
<feature type="domain" description="Myosin N-terminal SH3-like" evidence="11">
    <location>
        <begin position="2"/>
        <end position="53"/>
    </location>
</feature>
<evidence type="ECO:0000256" key="5">
    <source>
        <dbReference type="ARBA" id="ARBA00023123"/>
    </source>
</evidence>
<dbReference type="InterPro" id="IPR027417">
    <property type="entry name" value="P-loop_NTPase"/>
</dbReference>
<dbReference type="SMART" id="SM00242">
    <property type="entry name" value="MYSc"/>
    <property type="match status" value="1"/>
</dbReference>
<organism evidence="12 13">
    <name type="scientific">Odocoileus virginianus</name>
    <name type="common">White-tailed deer</name>
    <dbReference type="NCBI Taxonomy" id="9874"/>
    <lineage>
        <taxon>Eukaryota</taxon>
        <taxon>Metazoa</taxon>
        <taxon>Chordata</taxon>
        <taxon>Craniata</taxon>
        <taxon>Vertebrata</taxon>
        <taxon>Euteleostomi</taxon>
        <taxon>Mammalia</taxon>
        <taxon>Eutheria</taxon>
        <taxon>Laurasiatheria</taxon>
        <taxon>Artiodactyla</taxon>
        <taxon>Ruminantia</taxon>
        <taxon>Pecora</taxon>
        <taxon>Cervidae</taxon>
        <taxon>Odocoileinae</taxon>
        <taxon>Odocoileus</taxon>
    </lineage>
</organism>
<feature type="region of interest" description="Disordered" evidence="9">
    <location>
        <begin position="934"/>
        <end position="1031"/>
    </location>
</feature>
<dbReference type="Gene3D" id="2.30.30.360">
    <property type="entry name" value="Myosin S1 fragment, N-terminal"/>
    <property type="match status" value="1"/>
</dbReference>
<sequence>MEDGRPVWAPHPTEGFQMGNIVDIGPDSLTIEPLGQKGKTFLALINQVFPAEEDSKKDVEDNCSLMYLNEATLLHNIKVRYSKDRIYTYVANILIAVNPYFDIPKIYSSDAIKSYQGKSLGTMPPHVFAIADKAFRDMKVLKMSQSIIVSGESGAGKTENTKFVLRYLTESYGTGQDIDDRIVEANPLLEAFGNAKTVRNNNSSRFGKFVEIHFNEKSSVVGGFVSHYLLEKSRICVQGKEERNYHIFYRLCAGASEDIRERLHLSSPDNFRYLNRGCTRYFANKETDKQILQNRKTPEHLKAGSLKDPLLDDHGDFIRMCTAMKKIGLDDEEKLDLFRVVAGVLHLGNIDFEEAGSTSGGCNLKNKSTQSLEYCAELLGLDQDDLRVSLTTRVMLTTAGGTKGTVIKVPLKVEQANNARDALAKTVYSHLFDRVVNRVNQCFPFETSSYFIGVLDIAGFEYFEHNSFEQFCINYCNEKLQQFFNERILKEEQELYQKEGLGVNEVHYVDNQDCIDLIEAKLVGILDILDEENRLPQPSDQHFTSAVHQKHKDHFRLSIPRKSKLAVHRNIRDDEGFIIRHFAGAVCYETTQFVEKNNDALHMSLESLICESRDKFIRELFESSTNNNKDTKQKAGKLSFISVGNKFKTQLNLLLDKLRSTGASFIRCIKPNLKMTSHDFEGAQILSQLQCSGMVSVLDLMQGGFPSRASFHELYNMYKKYMPDKLARLDPRLFCKALFKALGLNEVDYKFGLTKVFFRPGKFAEFDQIMKSDPDHLAELVKRVHHWLICSRWKKVQWCSLSVIKLKNKIKYRAEACIKMQKTVRMWLCKRRHKPRIDGLVKVGTLKKRLDKFNEVVSVLKDGKPEMNKQVKNLEISIDALMAKIKSTMMTREQIQKEYDALVKSSEVLLSALQKKKQQEEEAERLRRIQEEMEKERKRREEDEQRRRKEEEERRMKLEMEAKRKQEEEERKKREDDEKRIQRWRRSWPGSGRRSPSSRRFWSRSAGTESWRYASPGARRSSSARRRRPTRRCCAAWISIQ</sequence>
<evidence type="ECO:0000256" key="7">
    <source>
        <dbReference type="ARBA" id="ARBA00023203"/>
    </source>
</evidence>
<evidence type="ECO:0000259" key="10">
    <source>
        <dbReference type="PROSITE" id="PS51456"/>
    </source>
</evidence>
<gene>
    <name evidence="13" type="primary">MYO6</name>
</gene>
<dbReference type="InterPro" id="IPR001609">
    <property type="entry name" value="Myosin_head_motor_dom-like"/>
</dbReference>
<dbReference type="PROSITE" id="PS51456">
    <property type="entry name" value="MYOSIN_MOTOR"/>
    <property type="match status" value="1"/>
</dbReference>
<evidence type="ECO:0000256" key="9">
    <source>
        <dbReference type="SAM" id="MobiDB-lite"/>
    </source>
</evidence>
<dbReference type="Pfam" id="PF00063">
    <property type="entry name" value="Myosin_head"/>
    <property type="match status" value="1"/>
</dbReference>
<evidence type="ECO:0000313" key="12">
    <source>
        <dbReference type="Proteomes" id="UP001652640"/>
    </source>
</evidence>
<dbReference type="CDD" id="cd21759">
    <property type="entry name" value="CBD_MYO6-like"/>
    <property type="match status" value="1"/>
</dbReference>
<dbReference type="Gene3D" id="1.20.120.720">
    <property type="entry name" value="Myosin VI head, motor domain, U50 subdomain"/>
    <property type="match status" value="1"/>
</dbReference>
<dbReference type="CDD" id="cd01382">
    <property type="entry name" value="MYSc_Myo6"/>
    <property type="match status" value="1"/>
</dbReference>